<gene>
    <name evidence="2" type="ORF">HNR50_001287</name>
</gene>
<evidence type="ECO:0000313" key="2">
    <source>
        <dbReference type="EMBL" id="MBB6479629.1"/>
    </source>
</evidence>
<name>A0A841R9L2_9SPIO</name>
<comment type="caution">
    <text evidence="2">The sequence shown here is derived from an EMBL/GenBank/DDBJ whole genome shotgun (WGS) entry which is preliminary data.</text>
</comment>
<feature type="transmembrane region" description="Helical" evidence="1">
    <location>
        <begin position="53"/>
        <end position="71"/>
    </location>
</feature>
<dbReference type="EMBL" id="JACHGJ010000002">
    <property type="protein sequence ID" value="MBB6479629.1"/>
    <property type="molecule type" value="Genomic_DNA"/>
</dbReference>
<evidence type="ECO:0000256" key="1">
    <source>
        <dbReference type="SAM" id="Phobius"/>
    </source>
</evidence>
<reference evidence="2 3" key="1">
    <citation type="submission" date="2020-08" db="EMBL/GenBank/DDBJ databases">
        <title>Genomic Encyclopedia of Type Strains, Phase IV (KMG-IV): sequencing the most valuable type-strain genomes for metagenomic binning, comparative biology and taxonomic classification.</title>
        <authorList>
            <person name="Goeker M."/>
        </authorList>
    </citation>
    <scope>NUCLEOTIDE SEQUENCE [LARGE SCALE GENOMIC DNA]</scope>
    <source>
        <strain evidence="2 3">DSM 2461</strain>
    </source>
</reference>
<accession>A0A841R9L2</accession>
<dbReference type="RefSeq" id="WP_184745040.1">
    <property type="nucleotide sequence ID" value="NZ_JACHGJ010000002.1"/>
</dbReference>
<sequence length="76" mass="8449">MIGKALVLLTWGAASLLWIFGGIGIPFLLLALLHGAEIFSIGLKTGRENDIPPLKSALLTFIFGFTWWLPLRRKEK</sequence>
<proteinExistence type="predicted"/>
<protein>
    <recommendedName>
        <fullName evidence="4">DUF1145 domain-containing protein</fullName>
    </recommendedName>
</protein>
<dbReference type="AlphaFoldDB" id="A0A841R9L2"/>
<keyword evidence="3" id="KW-1185">Reference proteome</keyword>
<organism evidence="2 3">
    <name type="scientific">Spirochaeta isovalerica</name>
    <dbReference type="NCBI Taxonomy" id="150"/>
    <lineage>
        <taxon>Bacteria</taxon>
        <taxon>Pseudomonadati</taxon>
        <taxon>Spirochaetota</taxon>
        <taxon>Spirochaetia</taxon>
        <taxon>Spirochaetales</taxon>
        <taxon>Spirochaetaceae</taxon>
        <taxon>Spirochaeta</taxon>
    </lineage>
</organism>
<keyword evidence="1" id="KW-0472">Membrane</keyword>
<dbReference type="Proteomes" id="UP000587760">
    <property type="component" value="Unassembled WGS sequence"/>
</dbReference>
<evidence type="ECO:0000313" key="3">
    <source>
        <dbReference type="Proteomes" id="UP000587760"/>
    </source>
</evidence>
<keyword evidence="1" id="KW-0812">Transmembrane</keyword>
<evidence type="ECO:0008006" key="4">
    <source>
        <dbReference type="Google" id="ProtNLM"/>
    </source>
</evidence>
<feature type="transmembrane region" description="Helical" evidence="1">
    <location>
        <begin position="7"/>
        <end position="33"/>
    </location>
</feature>
<keyword evidence="1" id="KW-1133">Transmembrane helix</keyword>